<dbReference type="GO" id="GO:0005524">
    <property type="term" value="F:ATP binding"/>
    <property type="evidence" value="ECO:0007669"/>
    <property type="project" value="UniProtKB-KW"/>
</dbReference>
<evidence type="ECO:0000256" key="14">
    <source>
        <dbReference type="ARBA" id="ARBA00022909"/>
    </source>
</evidence>
<dbReference type="EC" id="6.3.2.12" evidence="6"/>
<dbReference type="PROSITE" id="PS01012">
    <property type="entry name" value="FOLYLPOLYGLU_SYNT_2"/>
    <property type="match status" value="1"/>
</dbReference>
<dbReference type="Gene3D" id="3.40.1190.10">
    <property type="entry name" value="Mur-like, catalytic domain"/>
    <property type="match status" value="1"/>
</dbReference>
<comment type="function">
    <text evidence="2">Functions in two distinct reactions of the de novo folate biosynthetic pathway. Catalyzes the addition of a glutamate residue to dihydropteroate (7,8-dihydropteroate or H2Pte) to form dihydrofolate (7,8-dihydrofolate monoglutamate or H2Pte-Glu). Also catalyzes successive additions of L-glutamate to tetrahydrofolate or 10-formyltetrahydrofolate or 5,10-methylenetetrahydrofolate, leading to folylpolyglutamate derivatives.</text>
</comment>
<evidence type="ECO:0000256" key="9">
    <source>
        <dbReference type="ARBA" id="ARBA00022598"/>
    </source>
</evidence>
<evidence type="ECO:0000256" key="11">
    <source>
        <dbReference type="ARBA" id="ARBA00022741"/>
    </source>
</evidence>
<evidence type="ECO:0000256" key="17">
    <source>
        <dbReference type="ARBA" id="ARBA00032510"/>
    </source>
</evidence>
<evidence type="ECO:0000256" key="15">
    <source>
        <dbReference type="ARBA" id="ARBA00030048"/>
    </source>
</evidence>
<gene>
    <name evidence="25" type="ORF">I5M19_15725</name>
</gene>
<evidence type="ECO:0000256" key="7">
    <source>
        <dbReference type="ARBA" id="ARBA00013025"/>
    </source>
</evidence>
<evidence type="ECO:0000256" key="4">
    <source>
        <dbReference type="ARBA" id="ARBA00005150"/>
    </source>
</evidence>
<dbReference type="NCBIfam" id="TIGR01499">
    <property type="entry name" value="folC"/>
    <property type="match status" value="1"/>
</dbReference>
<evidence type="ECO:0000256" key="8">
    <source>
        <dbReference type="ARBA" id="ARBA00019357"/>
    </source>
</evidence>
<keyword evidence="14" id="KW-0289">Folate biosynthesis</keyword>
<evidence type="ECO:0000259" key="23">
    <source>
        <dbReference type="Pfam" id="PF02875"/>
    </source>
</evidence>
<dbReference type="SUPFAM" id="SSF53244">
    <property type="entry name" value="MurD-like peptide ligases, peptide-binding domain"/>
    <property type="match status" value="1"/>
</dbReference>
<evidence type="ECO:0000259" key="24">
    <source>
        <dbReference type="Pfam" id="PF08245"/>
    </source>
</evidence>
<evidence type="ECO:0000256" key="5">
    <source>
        <dbReference type="ARBA" id="ARBA00008276"/>
    </source>
</evidence>
<proteinExistence type="inferred from homology"/>
<dbReference type="GO" id="GO:0004326">
    <property type="term" value="F:tetrahydrofolylpolyglutamate synthase activity"/>
    <property type="evidence" value="ECO:0007669"/>
    <property type="project" value="UniProtKB-EC"/>
</dbReference>
<dbReference type="EMBL" id="JAEHFW010000003">
    <property type="protein sequence ID" value="MBK0380773.1"/>
    <property type="molecule type" value="Genomic_DNA"/>
</dbReference>
<dbReference type="InterPro" id="IPR036565">
    <property type="entry name" value="Mur-like_cat_sf"/>
</dbReference>
<evidence type="ECO:0000256" key="18">
    <source>
        <dbReference type="ARBA" id="ARBA00047493"/>
    </source>
</evidence>
<keyword evidence="10" id="KW-0479">Metal-binding</keyword>
<comment type="pathway">
    <text evidence="3">Cofactor biosynthesis; tetrahydrofolate biosynthesis; 7,8-dihydrofolate from 2-amino-4-hydroxy-6-hydroxymethyl-7,8-dihydropteridine diphosphate and 4-aminobenzoate: step 2/2.</text>
</comment>
<dbReference type="Pfam" id="PF08245">
    <property type="entry name" value="Mur_ligase_M"/>
    <property type="match status" value="1"/>
</dbReference>
<evidence type="ECO:0000256" key="21">
    <source>
        <dbReference type="ARBA" id="ARBA00049161"/>
    </source>
</evidence>
<dbReference type="GO" id="GO:0046872">
    <property type="term" value="F:metal ion binding"/>
    <property type="evidence" value="ECO:0007669"/>
    <property type="project" value="UniProtKB-KW"/>
</dbReference>
<dbReference type="InterPro" id="IPR004101">
    <property type="entry name" value="Mur_ligase_C"/>
</dbReference>
<dbReference type="InterPro" id="IPR013221">
    <property type="entry name" value="Mur_ligase_cen"/>
</dbReference>
<evidence type="ECO:0000313" key="25">
    <source>
        <dbReference type="EMBL" id="MBK0380773.1"/>
    </source>
</evidence>
<dbReference type="InterPro" id="IPR036615">
    <property type="entry name" value="Mur_ligase_C_dom_sf"/>
</dbReference>
<dbReference type="Gene3D" id="3.90.190.20">
    <property type="entry name" value="Mur ligase, C-terminal domain"/>
    <property type="match status" value="1"/>
</dbReference>
<dbReference type="InterPro" id="IPR001645">
    <property type="entry name" value="Folylpolyglutamate_synth"/>
</dbReference>
<sequence>MDYQNTLHYLYTRLPMFTRDGASAFKKDLTNTLALCKLLGNPQHRFKSIHIGGTNGKGSTSHMLAAILQTAGYKTGLYTSPHLKDFRERIRINGEMISEQTVIDFVALHQTDFENIQPSFFEMTVALAFDVFAKEQVNIAIIEVGLGGRLDSTNIITPLLSVITNIGWDHMNMLGNTLQLIAAEKAGIIKPNVPLVVGEYQPEVADTFINKTKKENSEMVFASEEWGLIAAEKDGNYLAVDIQKHVLPTFGLSDDPVLHLQLDLTGTYQLKNLKTVLSAVQELREQGFTITDEHVVKALKQVKTLTGLHGRWEVINNQPLTICDTGHNPDGIQEVLKNIAAVSYNKLHFVIGVVNDKDSAKILAMLPKAAVYYFCKPDIPRGLDAETLKQQAGVFDLHGDVYPSVQSALQAAQANAADTDLVFAGGSTFVVAEII</sequence>
<dbReference type="GO" id="GO:0008841">
    <property type="term" value="F:dihydrofolate synthase activity"/>
    <property type="evidence" value="ECO:0007669"/>
    <property type="project" value="UniProtKB-EC"/>
</dbReference>
<evidence type="ECO:0000256" key="10">
    <source>
        <dbReference type="ARBA" id="ARBA00022723"/>
    </source>
</evidence>
<comment type="cofactor">
    <cofactor evidence="1">
        <name>Mg(2+)</name>
        <dbReference type="ChEBI" id="CHEBI:18420"/>
    </cofactor>
</comment>
<comment type="pathway">
    <text evidence="4">Cofactor biosynthesis; tetrahydrofolylpolyglutamate biosynthesis.</text>
</comment>
<dbReference type="EC" id="6.3.2.17" evidence="7"/>
<dbReference type="PANTHER" id="PTHR11136:SF0">
    <property type="entry name" value="DIHYDROFOLATE SYNTHETASE-RELATED"/>
    <property type="match status" value="1"/>
</dbReference>
<feature type="domain" description="Mur ligase C-terminal" evidence="23">
    <location>
        <begin position="310"/>
        <end position="427"/>
    </location>
</feature>
<accession>A0A934PXC9</accession>
<evidence type="ECO:0000256" key="1">
    <source>
        <dbReference type="ARBA" id="ARBA00001946"/>
    </source>
</evidence>
<evidence type="ECO:0000256" key="2">
    <source>
        <dbReference type="ARBA" id="ARBA00002714"/>
    </source>
</evidence>
<comment type="catalytic activity">
    <reaction evidence="19">
        <text>10-formyltetrahydrofolyl-(gamma-L-Glu)(n) + L-glutamate + ATP = 10-formyltetrahydrofolyl-(gamma-L-Glu)(n+1) + ADP + phosphate + H(+)</text>
        <dbReference type="Rhea" id="RHEA:51904"/>
        <dbReference type="Rhea" id="RHEA-COMP:13088"/>
        <dbReference type="Rhea" id="RHEA-COMP:14300"/>
        <dbReference type="ChEBI" id="CHEBI:15378"/>
        <dbReference type="ChEBI" id="CHEBI:29985"/>
        <dbReference type="ChEBI" id="CHEBI:30616"/>
        <dbReference type="ChEBI" id="CHEBI:43474"/>
        <dbReference type="ChEBI" id="CHEBI:134413"/>
        <dbReference type="ChEBI" id="CHEBI:456216"/>
        <dbReference type="EC" id="6.3.2.17"/>
    </reaction>
</comment>
<reference evidence="25" key="1">
    <citation type="submission" date="2020-12" db="EMBL/GenBank/DDBJ databases">
        <title>Bacterial novel species Mucilaginibacter sp. SD-g isolated from soil.</title>
        <authorList>
            <person name="Jung H.-Y."/>
        </authorList>
    </citation>
    <scope>NUCLEOTIDE SEQUENCE</scope>
    <source>
        <strain evidence="25">SD-g</strain>
    </source>
</reference>
<evidence type="ECO:0000313" key="26">
    <source>
        <dbReference type="Proteomes" id="UP000613193"/>
    </source>
</evidence>
<evidence type="ECO:0000256" key="12">
    <source>
        <dbReference type="ARBA" id="ARBA00022840"/>
    </source>
</evidence>
<keyword evidence="26" id="KW-1185">Reference proteome</keyword>
<feature type="domain" description="Mur ligase central" evidence="24">
    <location>
        <begin position="51"/>
        <end position="277"/>
    </location>
</feature>
<comment type="catalytic activity">
    <reaction evidence="18">
        <text>(6S)-5,6,7,8-tetrahydrofolyl-(gamma-L-Glu)(n) + L-glutamate + ATP = (6S)-5,6,7,8-tetrahydrofolyl-(gamma-L-Glu)(n+1) + ADP + phosphate + H(+)</text>
        <dbReference type="Rhea" id="RHEA:10580"/>
        <dbReference type="Rhea" id="RHEA-COMP:14738"/>
        <dbReference type="Rhea" id="RHEA-COMP:14740"/>
        <dbReference type="ChEBI" id="CHEBI:15378"/>
        <dbReference type="ChEBI" id="CHEBI:29985"/>
        <dbReference type="ChEBI" id="CHEBI:30616"/>
        <dbReference type="ChEBI" id="CHEBI:43474"/>
        <dbReference type="ChEBI" id="CHEBI:141005"/>
        <dbReference type="ChEBI" id="CHEBI:456216"/>
        <dbReference type="EC" id="6.3.2.17"/>
    </reaction>
</comment>
<keyword evidence="9 22" id="KW-0436">Ligase</keyword>
<dbReference type="Pfam" id="PF02875">
    <property type="entry name" value="Mur_ligase_C"/>
    <property type="match status" value="1"/>
</dbReference>
<name>A0A934PXC9_9SPHI</name>
<keyword evidence="13" id="KW-0460">Magnesium</keyword>
<evidence type="ECO:0000256" key="16">
    <source>
        <dbReference type="ARBA" id="ARBA00030592"/>
    </source>
</evidence>
<evidence type="ECO:0000256" key="6">
    <source>
        <dbReference type="ARBA" id="ARBA00013023"/>
    </source>
</evidence>
<dbReference type="GO" id="GO:0046656">
    <property type="term" value="P:folic acid biosynthetic process"/>
    <property type="evidence" value="ECO:0007669"/>
    <property type="project" value="UniProtKB-KW"/>
</dbReference>
<dbReference type="GO" id="GO:0005737">
    <property type="term" value="C:cytoplasm"/>
    <property type="evidence" value="ECO:0007669"/>
    <property type="project" value="TreeGrafter"/>
</dbReference>
<comment type="catalytic activity">
    <reaction evidence="20">
        <text>(6R)-5,10-methylenetetrahydrofolyl-(gamma-L-Glu)(n) + L-glutamate + ATP = (6R)-5,10-methylenetetrahydrofolyl-(gamma-L-Glu)(n+1) + ADP + phosphate + H(+)</text>
        <dbReference type="Rhea" id="RHEA:51912"/>
        <dbReference type="Rhea" id="RHEA-COMP:13257"/>
        <dbReference type="Rhea" id="RHEA-COMP:13258"/>
        <dbReference type="ChEBI" id="CHEBI:15378"/>
        <dbReference type="ChEBI" id="CHEBI:29985"/>
        <dbReference type="ChEBI" id="CHEBI:30616"/>
        <dbReference type="ChEBI" id="CHEBI:43474"/>
        <dbReference type="ChEBI" id="CHEBI:136572"/>
        <dbReference type="ChEBI" id="CHEBI:456216"/>
        <dbReference type="EC" id="6.3.2.17"/>
    </reaction>
</comment>
<evidence type="ECO:0000256" key="22">
    <source>
        <dbReference type="PIRNR" id="PIRNR001563"/>
    </source>
</evidence>
<dbReference type="PANTHER" id="PTHR11136">
    <property type="entry name" value="FOLYLPOLYGLUTAMATE SYNTHASE-RELATED"/>
    <property type="match status" value="1"/>
</dbReference>
<dbReference type="PIRSF" id="PIRSF001563">
    <property type="entry name" value="Folylpolyglu_synth"/>
    <property type="match status" value="1"/>
</dbReference>
<comment type="catalytic activity">
    <reaction evidence="21">
        <text>7,8-dihydropteroate + L-glutamate + ATP = 7,8-dihydrofolate + ADP + phosphate + H(+)</text>
        <dbReference type="Rhea" id="RHEA:23584"/>
        <dbReference type="ChEBI" id="CHEBI:15378"/>
        <dbReference type="ChEBI" id="CHEBI:17839"/>
        <dbReference type="ChEBI" id="CHEBI:29985"/>
        <dbReference type="ChEBI" id="CHEBI:30616"/>
        <dbReference type="ChEBI" id="CHEBI:43474"/>
        <dbReference type="ChEBI" id="CHEBI:57451"/>
        <dbReference type="ChEBI" id="CHEBI:456216"/>
        <dbReference type="EC" id="6.3.2.12"/>
    </reaction>
</comment>
<evidence type="ECO:0000256" key="19">
    <source>
        <dbReference type="ARBA" id="ARBA00047808"/>
    </source>
</evidence>
<comment type="caution">
    <text evidence="25">The sequence shown here is derived from an EMBL/GenBank/DDBJ whole genome shotgun (WGS) entry which is preliminary data.</text>
</comment>
<keyword evidence="12 22" id="KW-0067">ATP-binding</keyword>
<dbReference type="AlphaFoldDB" id="A0A934PXC9"/>
<dbReference type="SUPFAM" id="SSF53623">
    <property type="entry name" value="MurD-like peptide ligases, catalytic domain"/>
    <property type="match status" value="1"/>
</dbReference>
<evidence type="ECO:0000256" key="3">
    <source>
        <dbReference type="ARBA" id="ARBA00004799"/>
    </source>
</evidence>
<organism evidence="25 26">
    <name type="scientific">Mucilaginibacter segetis</name>
    <dbReference type="NCBI Taxonomy" id="2793071"/>
    <lineage>
        <taxon>Bacteria</taxon>
        <taxon>Pseudomonadati</taxon>
        <taxon>Bacteroidota</taxon>
        <taxon>Sphingobacteriia</taxon>
        <taxon>Sphingobacteriales</taxon>
        <taxon>Sphingobacteriaceae</taxon>
        <taxon>Mucilaginibacter</taxon>
    </lineage>
</organism>
<evidence type="ECO:0000256" key="13">
    <source>
        <dbReference type="ARBA" id="ARBA00022842"/>
    </source>
</evidence>
<dbReference type="InterPro" id="IPR018109">
    <property type="entry name" value="Folylpolyglutamate_synth_CS"/>
</dbReference>
<evidence type="ECO:0000256" key="20">
    <source>
        <dbReference type="ARBA" id="ARBA00049035"/>
    </source>
</evidence>
<protein>
    <recommendedName>
        <fullName evidence="8">Dihydrofolate synthase/folylpolyglutamate synthase</fullName>
        <ecNumber evidence="6">6.3.2.12</ecNumber>
        <ecNumber evidence="7">6.3.2.17</ecNumber>
    </recommendedName>
    <alternativeName>
        <fullName evidence="17">Folylpoly-gamma-glutamate synthetase-dihydrofolate synthetase</fullName>
    </alternativeName>
    <alternativeName>
        <fullName evidence="15">Folylpolyglutamate synthetase</fullName>
    </alternativeName>
    <alternativeName>
        <fullName evidence="16">Tetrahydrofolylpolyglutamate synthase</fullName>
    </alternativeName>
</protein>
<comment type="similarity">
    <text evidence="5 22">Belongs to the folylpolyglutamate synthase family.</text>
</comment>
<keyword evidence="11 22" id="KW-0547">Nucleotide-binding</keyword>
<dbReference type="FunFam" id="3.40.1190.10:FF:000011">
    <property type="entry name" value="Folylpolyglutamate synthase/dihydrofolate synthase"/>
    <property type="match status" value="1"/>
</dbReference>
<dbReference type="Proteomes" id="UP000613193">
    <property type="component" value="Unassembled WGS sequence"/>
</dbReference>